<dbReference type="OrthoDB" id="4061731at2759"/>
<dbReference type="Proteomes" id="UP000191144">
    <property type="component" value="Chromosome H"/>
</dbReference>
<dbReference type="EMBL" id="LT598480">
    <property type="protein sequence ID" value="SCV02496.1"/>
    <property type="molecule type" value="Genomic_DNA"/>
</dbReference>
<feature type="compositionally biased region" description="Acidic residues" evidence="2">
    <location>
        <begin position="237"/>
        <end position="246"/>
    </location>
</feature>
<proteinExistence type="predicted"/>
<organism evidence="3 4">
    <name type="scientific">Lachancea meyersii CBS 8951</name>
    <dbReference type="NCBI Taxonomy" id="1266667"/>
    <lineage>
        <taxon>Eukaryota</taxon>
        <taxon>Fungi</taxon>
        <taxon>Dikarya</taxon>
        <taxon>Ascomycota</taxon>
        <taxon>Saccharomycotina</taxon>
        <taxon>Saccharomycetes</taxon>
        <taxon>Saccharomycetales</taxon>
        <taxon>Saccharomycetaceae</taxon>
        <taxon>Lachancea</taxon>
    </lineage>
</organism>
<keyword evidence="1" id="KW-0175">Coiled coil</keyword>
<evidence type="ECO:0000313" key="3">
    <source>
        <dbReference type="EMBL" id="SCV02496.1"/>
    </source>
</evidence>
<accession>A0A1G4KD97</accession>
<evidence type="ECO:0000256" key="1">
    <source>
        <dbReference type="SAM" id="Coils"/>
    </source>
</evidence>
<feature type="region of interest" description="Disordered" evidence="2">
    <location>
        <begin position="24"/>
        <end position="73"/>
    </location>
</feature>
<evidence type="ECO:0000256" key="2">
    <source>
        <dbReference type="SAM" id="MobiDB-lite"/>
    </source>
</evidence>
<name>A0A1G4KD97_9SACH</name>
<dbReference type="AlphaFoldDB" id="A0A1G4KD97"/>
<feature type="compositionally biased region" description="Basic and acidic residues" evidence="2">
    <location>
        <begin position="216"/>
        <end position="236"/>
    </location>
</feature>
<protein>
    <submittedName>
        <fullName evidence="3">LAME_0H01838g1_1</fullName>
    </submittedName>
</protein>
<evidence type="ECO:0000313" key="4">
    <source>
        <dbReference type="Proteomes" id="UP000191144"/>
    </source>
</evidence>
<feature type="region of interest" description="Disordered" evidence="2">
    <location>
        <begin position="216"/>
        <end position="255"/>
    </location>
</feature>
<keyword evidence="4" id="KW-1185">Reference proteome</keyword>
<gene>
    <name evidence="3" type="ORF">LAME_0H01838G</name>
</gene>
<feature type="coiled-coil region" evidence="1">
    <location>
        <begin position="84"/>
        <end position="118"/>
    </location>
</feature>
<reference evidence="4" key="1">
    <citation type="submission" date="2016-03" db="EMBL/GenBank/DDBJ databases">
        <authorList>
            <person name="Devillers Hugo."/>
        </authorList>
    </citation>
    <scope>NUCLEOTIDE SEQUENCE [LARGE SCALE GENOMIC DNA]</scope>
</reference>
<sequence>MSKQRVISESTGLYRLSIVNKHNSSENDHEIEVSNVATPETPRKGLPISSPVRSPVKCASPAQMNSVRDAAPADSFSEQLLYKLASKRRQVVELKQQLLRAEHELESLEHQCKELSQSEKTVNSPDKLHKLTSRLQQTLEEVNSNPRLIKSKQSIGNFFQARKARPEADSLSIEEEPARSSPIANRFQKLRSSHAHPAFFDNLINKWQSFAVNEEDEHKFDSERPTEKYHIKSKLDYDDDEEITSESDDHSKLSDLGEDAVISTFKRESTAI</sequence>